<sequence length="69" mass="7713">MHEEDLTHAIVRCPHCGHTTQLGVDSSNGDQDYQEECSACGDLIHIQLTVDPINAQTRLKVDGNDEQFY</sequence>
<dbReference type="Proteomes" id="UP000262878">
    <property type="component" value="Unassembled WGS sequence"/>
</dbReference>
<organism evidence="1 2">
    <name type="scientific">Idiomarina baltica</name>
    <dbReference type="NCBI Taxonomy" id="190892"/>
    <lineage>
        <taxon>Bacteria</taxon>
        <taxon>Pseudomonadati</taxon>
        <taxon>Pseudomonadota</taxon>
        <taxon>Gammaproteobacteria</taxon>
        <taxon>Alteromonadales</taxon>
        <taxon>Idiomarinaceae</taxon>
        <taxon>Idiomarina</taxon>
    </lineage>
</organism>
<dbReference type="STRING" id="314276.OS145_00515"/>
<dbReference type="Pfam" id="PF14255">
    <property type="entry name" value="Zn_ribbon_21"/>
    <property type="match status" value="1"/>
</dbReference>
<protein>
    <submittedName>
        <fullName evidence="1">CPXCG motif-containing cysteine-rich protein</fullName>
    </submittedName>
</protein>
<accession>A0A348WNY5</accession>
<gene>
    <name evidence="1" type="ORF">DCR58_05595</name>
</gene>
<comment type="caution">
    <text evidence="1">The sequence shown here is derived from an EMBL/GenBank/DDBJ whole genome shotgun (WGS) entry which is preliminary data.</text>
</comment>
<reference evidence="1 2" key="1">
    <citation type="journal article" date="2018" name="Nat. Biotechnol.">
        <title>A standardized bacterial taxonomy based on genome phylogeny substantially revises the tree of life.</title>
        <authorList>
            <person name="Parks D.H."/>
            <person name="Chuvochina M."/>
            <person name="Waite D.W."/>
            <person name="Rinke C."/>
            <person name="Skarshewski A."/>
            <person name="Chaumeil P.A."/>
            <person name="Hugenholtz P."/>
        </authorList>
    </citation>
    <scope>NUCLEOTIDE SEQUENCE [LARGE SCALE GENOMIC DNA]</scope>
    <source>
        <strain evidence="1">UBA9360</strain>
    </source>
</reference>
<dbReference type="EMBL" id="DMUP01000128">
    <property type="protein sequence ID" value="HAR56247.1"/>
    <property type="molecule type" value="Genomic_DNA"/>
</dbReference>
<proteinExistence type="predicted"/>
<name>A0A348WNY5_9GAMM</name>
<evidence type="ECO:0000313" key="1">
    <source>
        <dbReference type="EMBL" id="HAR56247.1"/>
    </source>
</evidence>
<dbReference type="AlphaFoldDB" id="A0A348WNY5"/>
<dbReference type="InterPro" id="IPR025990">
    <property type="entry name" value="zinc_ribbon_bacterial"/>
</dbReference>
<evidence type="ECO:0000313" key="2">
    <source>
        <dbReference type="Proteomes" id="UP000262878"/>
    </source>
</evidence>
<dbReference type="InterPro" id="IPR017143">
    <property type="entry name" value="UCP037225"/>
</dbReference>
<dbReference type="PIRSF" id="PIRSF037225">
    <property type="entry name" value="UCP037225"/>
    <property type="match status" value="1"/>
</dbReference>